<dbReference type="Pfam" id="PF07445">
    <property type="entry name" value="PriC"/>
    <property type="match status" value="1"/>
</dbReference>
<dbReference type="RefSeq" id="WP_036775161.1">
    <property type="nucleotide sequence ID" value="NZ_CAWLTM010000114.1"/>
</dbReference>
<dbReference type="InterPro" id="IPR010890">
    <property type="entry name" value="PriC"/>
</dbReference>
<dbReference type="InterPro" id="IPR038338">
    <property type="entry name" value="PriC_sf"/>
</dbReference>
<dbReference type="PATRIC" id="fig|1393736.3.peg.59"/>
<dbReference type="AlphaFoldDB" id="A0A022PSM3"/>
<accession>A0A022PSM3</accession>
<proteinExistence type="predicted"/>
<sequence>MNTQPLLNLLEKQVDILAEEIAPLADTPFSSARFDQALFNRHSDKLRGYLQEVRHNMEQLKECVQDHRTEQVAFLTERLVAQIEALKRELSTQSLRKKESRFEHKQQATDLYHKLAEHQDYERRLLAMINDRELKLNQQTTLSHQQKIQKEIAALAGRLARCRQSLTRIEKSIEYKENMD</sequence>
<protein>
    <submittedName>
        <fullName evidence="1">Restart primosome assembly protein PriC</fullName>
    </submittedName>
</protein>
<name>A0A022PSM3_9GAMM</name>
<evidence type="ECO:0000313" key="2">
    <source>
        <dbReference type="Proteomes" id="UP000023464"/>
    </source>
</evidence>
<comment type="caution">
    <text evidence="1">The sequence shown here is derived from an EMBL/GenBank/DDBJ whole genome shotgun (WGS) entry which is preliminary data.</text>
</comment>
<dbReference type="Gene3D" id="1.20.1270.340">
    <property type="match status" value="1"/>
</dbReference>
<organism evidence="1 2">
    <name type="scientific">Photorhabdus aegyptia</name>
    <dbReference type="NCBI Taxonomy" id="2805098"/>
    <lineage>
        <taxon>Bacteria</taxon>
        <taxon>Pseudomonadati</taxon>
        <taxon>Pseudomonadota</taxon>
        <taxon>Gammaproteobacteria</taxon>
        <taxon>Enterobacterales</taxon>
        <taxon>Morganellaceae</taxon>
        <taxon>Photorhabdus</taxon>
    </lineage>
</organism>
<dbReference type="EMBL" id="JFGV01000001">
    <property type="protein sequence ID" value="EYU17280.1"/>
    <property type="molecule type" value="Genomic_DNA"/>
</dbReference>
<keyword evidence="2" id="KW-1185">Reference proteome</keyword>
<evidence type="ECO:0000313" key="1">
    <source>
        <dbReference type="EMBL" id="EYU17280.1"/>
    </source>
</evidence>
<dbReference type="Proteomes" id="UP000023464">
    <property type="component" value="Unassembled WGS sequence"/>
</dbReference>
<reference evidence="1 2" key="1">
    <citation type="submission" date="2014-03" db="EMBL/GenBank/DDBJ databases">
        <title>Draft Genome of Photorhabdus luminescens BA1, an Egyptian Isolate.</title>
        <authorList>
            <person name="Ghazal S."/>
            <person name="Hurst S.G.IV."/>
            <person name="Morris K."/>
            <person name="Thomas K."/>
            <person name="Tisa L.S."/>
        </authorList>
    </citation>
    <scope>NUCLEOTIDE SEQUENCE [LARGE SCALE GENOMIC DNA]</scope>
    <source>
        <strain evidence="1 2">BA1</strain>
    </source>
</reference>
<gene>
    <name evidence="1" type="ORF">BA1DRAFT_00060</name>
</gene>